<name>A0A0R3WEY5_TAEAS</name>
<dbReference type="SMART" id="SM00271">
    <property type="entry name" value="DnaJ"/>
    <property type="match status" value="1"/>
</dbReference>
<gene>
    <name evidence="3" type="ORF">TASK_LOCUS9401</name>
</gene>
<dbReference type="GO" id="GO:0031072">
    <property type="term" value="F:heat shock protein binding"/>
    <property type="evidence" value="ECO:0007669"/>
    <property type="project" value="TreeGrafter"/>
</dbReference>
<dbReference type="OrthoDB" id="110024at2759"/>
<dbReference type="WBParaSite" id="TASK_0000940001-mRNA-1">
    <property type="protein sequence ID" value="TASK_0000940001-mRNA-1"/>
    <property type="gene ID" value="TASK_0000940001"/>
</dbReference>
<proteinExistence type="predicted"/>
<dbReference type="CDD" id="cd06257">
    <property type="entry name" value="DnaJ"/>
    <property type="match status" value="1"/>
</dbReference>
<dbReference type="GO" id="GO:0005634">
    <property type="term" value="C:nucleus"/>
    <property type="evidence" value="ECO:0007669"/>
    <property type="project" value="TreeGrafter"/>
</dbReference>
<dbReference type="InterPro" id="IPR052594">
    <property type="entry name" value="J_domain-containing_protein"/>
</dbReference>
<evidence type="ECO:0000313" key="3">
    <source>
        <dbReference type="EMBL" id="VDK43191.1"/>
    </source>
</evidence>
<dbReference type="Gene3D" id="1.10.287.110">
    <property type="entry name" value="DnaJ domain"/>
    <property type="match status" value="1"/>
</dbReference>
<dbReference type="STRING" id="60517.A0A0R3WEY5"/>
<dbReference type="PANTHER" id="PTHR44144:SF1">
    <property type="entry name" value="DNAJ HOMOLOG SUBFAMILY C MEMBER 9"/>
    <property type="match status" value="1"/>
</dbReference>
<evidence type="ECO:0000313" key="4">
    <source>
        <dbReference type="Proteomes" id="UP000282613"/>
    </source>
</evidence>
<accession>A0A0R3WEY5</accession>
<reference evidence="5" key="1">
    <citation type="submission" date="2017-02" db="UniProtKB">
        <authorList>
            <consortium name="WormBaseParasite"/>
        </authorList>
    </citation>
    <scope>IDENTIFICATION</scope>
</reference>
<evidence type="ECO:0000259" key="2">
    <source>
        <dbReference type="PROSITE" id="PS50076"/>
    </source>
</evidence>
<dbReference type="SUPFAM" id="SSF46565">
    <property type="entry name" value="Chaperone J-domain"/>
    <property type="match status" value="1"/>
</dbReference>
<dbReference type="AlphaFoldDB" id="A0A0R3WEY5"/>
<protein>
    <submittedName>
        <fullName evidence="5">J domain-containing protein</fullName>
    </submittedName>
</protein>
<dbReference type="GO" id="GO:0005737">
    <property type="term" value="C:cytoplasm"/>
    <property type="evidence" value="ECO:0007669"/>
    <property type="project" value="TreeGrafter"/>
</dbReference>
<dbReference type="Pfam" id="PF00226">
    <property type="entry name" value="DnaJ"/>
    <property type="match status" value="1"/>
</dbReference>
<feature type="compositionally biased region" description="Basic and acidic residues" evidence="1">
    <location>
        <begin position="216"/>
        <end position="234"/>
    </location>
</feature>
<feature type="domain" description="J" evidence="2">
    <location>
        <begin position="34"/>
        <end position="101"/>
    </location>
</feature>
<feature type="region of interest" description="Disordered" evidence="1">
    <location>
        <begin position="216"/>
        <end position="235"/>
    </location>
</feature>
<dbReference type="EMBL" id="UYRS01019138">
    <property type="protein sequence ID" value="VDK43191.1"/>
    <property type="molecule type" value="Genomic_DNA"/>
</dbReference>
<dbReference type="Proteomes" id="UP000282613">
    <property type="component" value="Unassembled WGS sequence"/>
</dbReference>
<keyword evidence="4" id="KW-1185">Reference proteome</keyword>
<dbReference type="PROSITE" id="PS00636">
    <property type="entry name" value="DNAJ_1"/>
    <property type="match status" value="1"/>
</dbReference>
<evidence type="ECO:0000256" key="1">
    <source>
        <dbReference type="SAM" id="MobiDB-lite"/>
    </source>
</evidence>
<dbReference type="InterPro" id="IPR036869">
    <property type="entry name" value="J_dom_sf"/>
</dbReference>
<dbReference type="PROSITE" id="PS50076">
    <property type="entry name" value="DNAJ_2"/>
    <property type="match status" value="1"/>
</dbReference>
<dbReference type="PANTHER" id="PTHR44144">
    <property type="entry name" value="DNAJ HOMOLOG SUBFAMILY C MEMBER 9"/>
    <property type="match status" value="1"/>
</dbReference>
<dbReference type="InterPro" id="IPR056453">
    <property type="entry name" value="HTH_DNAJC9"/>
</dbReference>
<evidence type="ECO:0000313" key="5">
    <source>
        <dbReference type="WBParaSite" id="TASK_0000940001-mRNA-1"/>
    </source>
</evidence>
<reference evidence="3 4" key="2">
    <citation type="submission" date="2018-11" db="EMBL/GenBank/DDBJ databases">
        <authorList>
            <consortium name="Pathogen Informatics"/>
        </authorList>
    </citation>
    <scope>NUCLEOTIDE SEQUENCE [LARGE SCALE GENOMIC DNA]</scope>
</reference>
<dbReference type="Pfam" id="PF23302">
    <property type="entry name" value="HTH_DNAJC9"/>
    <property type="match status" value="1"/>
</dbReference>
<organism evidence="5">
    <name type="scientific">Taenia asiatica</name>
    <name type="common">Asian tapeworm</name>
    <dbReference type="NCBI Taxonomy" id="60517"/>
    <lineage>
        <taxon>Eukaryota</taxon>
        <taxon>Metazoa</taxon>
        <taxon>Spiralia</taxon>
        <taxon>Lophotrochozoa</taxon>
        <taxon>Platyhelminthes</taxon>
        <taxon>Cestoda</taxon>
        <taxon>Eucestoda</taxon>
        <taxon>Cyclophyllidea</taxon>
        <taxon>Taeniidae</taxon>
        <taxon>Taenia</taxon>
    </lineage>
</organism>
<dbReference type="InterPro" id="IPR001623">
    <property type="entry name" value="DnaJ_domain"/>
</dbReference>
<dbReference type="InterPro" id="IPR018253">
    <property type="entry name" value="DnaJ_domain_CS"/>
</dbReference>
<sequence length="280" mass="32273">MSQFAQPEPANLGATQFQMGSFLEEVKRLFDTDNLYTLLGCEKSSSPAEVKRAFYKCSLKYHPDRNGDKDKTLATAQFQAISRAFSILSDKDAKDAYDETGVIGESFSEKSFKDWVDYFNLIFPRFTEKDIEKQKKKYIGSEEEKNDIAKYYERYQGDMDKIMESVIFADAFDEDRYRGIIQSLIDNGAVKPYDAFVKESAKKRVKRLNRAKREAAEFERQAKKQKTSEARENSMDPLVLAIQANKERRMKAADKLIDDLTAKYCQPPNKKARKSNKGKK</sequence>
<dbReference type="PRINTS" id="PR00625">
    <property type="entry name" value="JDOMAIN"/>
</dbReference>